<organism evidence="2 3">
    <name type="scientific">Acaromyces ingoldii</name>
    <dbReference type="NCBI Taxonomy" id="215250"/>
    <lineage>
        <taxon>Eukaryota</taxon>
        <taxon>Fungi</taxon>
        <taxon>Dikarya</taxon>
        <taxon>Basidiomycota</taxon>
        <taxon>Ustilaginomycotina</taxon>
        <taxon>Exobasidiomycetes</taxon>
        <taxon>Exobasidiales</taxon>
        <taxon>Cryptobasidiaceae</taxon>
        <taxon>Acaromyces</taxon>
    </lineage>
</organism>
<dbReference type="GeneID" id="37046234"/>
<gene>
    <name evidence="2" type="ORF">FA10DRAFT_289641</name>
</gene>
<feature type="compositionally biased region" description="Pro residues" evidence="1">
    <location>
        <begin position="513"/>
        <end position="532"/>
    </location>
</feature>
<dbReference type="RefSeq" id="XP_025373787.1">
    <property type="nucleotide sequence ID" value="XM_025524318.1"/>
</dbReference>
<feature type="compositionally biased region" description="Low complexity" evidence="1">
    <location>
        <begin position="635"/>
        <end position="651"/>
    </location>
</feature>
<keyword evidence="3" id="KW-1185">Reference proteome</keyword>
<accession>A0A316YBB9</accession>
<feature type="compositionally biased region" description="Low complexity" evidence="1">
    <location>
        <begin position="173"/>
        <end position="189"/>
    </location>
</feature>
<feature type="compositionally biased region" description="Polar residues" evidence="1">
    <location>
        <begin position="128"/>
        <end position="145"/>
    </location>
</feature>
<protein>
    <submittedName>
        <fullName evidence="2">Uncharacterized protein</fullName>
    </submittedName>
</protein>
<feature type="region of interest" description="Disordered" evidence="1">
    <location>
        <begin position="428"/>
        <end position="681"/>
    </location>
</feature>
<feature type="compositionally biased region" description="Polar residues" evidence="1">
    <location>
        <begin position="256"/>
        <end position="279"/>
    </location>
</feature>
<feature type="region of interest" description="Disordered" evidence="1">
    <location>
        <begin position="1"/>
        <end position="310"/>
    </location>
</feature>
<feature type="compositionally biased region" description="Acidic residues" evidence="1">
    <location>
        <begin position="50"/>
        <end position="62"/>
    </location>
</feature>
<feature type="compositionally biased region" description="Polar residues" evidence="1">
    <location>
        <begin position="672"/>
        <end position="681"/>
    </location>
</feature>
<dbReference type="Proteomes" id="UP000245768">
    <property type="component" value="Unassembled WGS sequence"/>
</dbReference>
<dbReference type="InParanoid" id="A0A316YBB9"/>
<dbReference type="AlphaFoldDB" id="A0A316YBB9"/>
<reference evidence="2 3" key="1">
    <citation type="journal article" date="2018" name="Mol. Biol. Evol.">
        <title>Broad Genomic Sampling Reveals a Smut Pathogenic Ancestry of the Fungal Clade Ustilaginomycotina.</title>
        <authorList>
            <person name="Kijpornyongpan T."/>
            <person name="Mondo S.J."/>
            <person name="Barry K."/>
            <person name="Sandor L."/>
            <person name="Lee J."/>
            <person name="Lipzen A."/>
            <person name="Pangilinan J."/>
            <person name="LaButti K."/>
            <person name="Hainaut M."/>
            <person name="Henrissat B."/>
            <person name="Grigoriev I.V."/>
            <person name="Spatafora J.W."/>
            <person name="Aime M.C."/>
        </authorList>
    </citation>
    <scope>NUCLEOTIDE SEQUENCE [LARGE SCALE GENOMIC DNA]</scope>
    <source>
        <strain evidence="2 3">MCA 4198</strain>
    </source>
</reference>
<sequence>MAQDHHGSIHKRKPSRRPIPVAFRRKPYLDALRPPPPVSLDEFFPASTTTEEEIEEEDEEEGASSRFSTPSPTPSEADLVLKDRFSSLRFPPTSPSKPPLLDRASSKFGARRQHLFDRFKRPKLPPSFQATPGIPTSTSDQSNLCSRLERALMLEQQSHPQRYPSRSMDLPRSTAASSSGASSSASSASYRLAPLPPRHYSRPLAGEGGLGRQPRTLSRPRQEDPRRHYETGDEVSALAPQSGQPYSAAAAIAPWTSPTKNRSPQQSHKGRSNSEQISPSKEVRAKMASHAPGRHGGSASASSSSAHPLSMRSDLQMARFAAARLPAAFTLSSRGKRIEKKRETGTGKTSLDDDTFKSHLHDVETSFDDLELTSLSGRTSSDSLVLDCFAPVDMLDHGLGAGFPAPPSTRPLQVAPKRQALREVRSTGNLRSAHQALRGRRQSQHDENDDLFGGRRAAGAEDGKAAMVLPTRSPLRERRAKPPLSLRPTHGNVLLPISTGRKQGLKSPGGVHSPPPCPPPTTPLPDLPPTPAPESASTLSKWPPRKTSVSSVHLPERLRSASISKSREAPQYQPLIFRHDETTAPSTDDDDDDGDDDDNDDDVEVDGEDIAYGGEEFEEAYGSSSGGCDGHHTSAESSFSSPTSVSSPFTPLDGAALHRRRGSSGSKRRQAQKASSISNPFSANANGSIVAALSKALDWDAAPLGTKNSFHSTVNSTGNALGLDGVPPPPVYYRGEEEEGQIVYGFAM</sequence>
<feature type="compositionally biased region" description="Acidic residues" evidence="1">
    <location>
        <begin position="587"/>
        <end position="619"/>
    </location>
</feature>
<evidence type="ECO:0000313" key="2">
    <source>
        <dbReference type="EMBL" id="PWN86589.1"/>
    </source>
</evidence>
<evidence type="ECO:0000313" key="3">
    <source>
        <dbReference type="Proteomes" id="UP000245768"/>
    </source>
</evidence>
<name>A0A316YBB9_9BASI</name>
<dbReference type="EMBL" id="KZ819644">
    <property type="protein sequence ID" value="PWN86589.1"/>
    <property type="molecule type" value="Genomic_DNA"/>
</dbReference>
<evidence type="ECO:0000256" key="1">
    <source>
        <dbReference type="SAM" id="MobiDB-lite"/>
    </source>
</evidence>
<feature type="compositionally biased region" description="Basic and acidic residues" evidence="1">
    <location>
        <begin position="220"/>
        <end position="231"/>
    </location>
</feature>
<feature type="compositionally biased region" description="Low complexity" evidence="1">
    <location>
        <begin position="297"/>
        <end position="310"/>
    </location>
</feature>
<feature type="compositionally biased region" description="Basic residues" evidence="1">
    <location>
        <begin position="657"/>
        <end position="671"/>
    </location>
</feature>
<proteinExistence type="predicted"/>